<organism evidence="1">
    <name type="scientific">Arundo donax</name>
    <name type="common">Giant reed</name>
    <name type="synonym">Donax arundinaceus</name>
    <dbReference type="NCBI Taxonomy" id="35708"/>
    <lineage>
        <taxon>Eukaryota</taxon>
        <taxon>Viridiplantae</taxon>
        <taxon>Streptophyta</taxon>
        <taxon>Embryophyta</taxon>
        <taxon>Tracheophyta</taxon>
        <taxon>Spermatophyta</taxon>
        <taxon>Magnoliopsida</taxon>
        <taxon>Liliopsida</taxon>
        <taxon>Poales</taxon>
        <taxon>Poaceae</taxon>
        <taxon>PACMAD clade</taxon>
        <taxon>Arundinoideae</taxon>
        <taxon>Arundineae</taxon>
        <taxon>Arundo</taxon>
    </lineage>
</organism>
<sequence length="17" mass="2044">MPGCHFFFKKKETLICD</sequence>
<reference evidence="1" key="1">
    <citation type="submission" date="2014-09" db="EMBL/GenBank/DDBJ databases">
        <authorList>
            <person name="Magalhaes I.L.F."/>
            <person name="Oliveira U."/>
            <person name="Santos F.R."/>
            <person name="Vidigal T.H.D.A."/>
            <person name="Brescovit A.D."/>
            <person name="Santos A.J."/>
        </authorList>
    </citation>
    <scope>NUCLEOTIDE SEQUENCE</scope>
    <source>
        <tissue evidence="1">Shoot tissue taken approximately 20 cm above the soil surface</tissue>
    </source>
</reference>
<evidence type="ECO:0000313" key="1">
    <source>
        <dbReference type="EMBL" id="JAD19725.1"/>
    </source>
</evidence>
<name>A0A0A8Y372_ARUDO</name>
<accession>A0A0A8Y372</accession>
<dbReference type="AlphaFoldDB" id="A0A0A8Y372"/>
<protein>
    <submittedName>
        <fullName evidence="1">Uncharacterized protein</fullName>
    </submittedName>
</protein>
<proteinExistence type="predicted"/>
<reference evidence="1" key="2">
    <citation type="journal article" date="2015" name="Data Brief">
        <title>Shoot transcriptome of the giant reed, Arundo donax.</title>
        <authorList>
            <person name="Barrero R.A."/>
            <person name="Guerrero F.D."/>
            <person name="Moolhuijzen P."/>
            <person name="Goolsby J.A."/>
            <person name="Tidwell J."/>
            <person name="Bellgard S.E."/>
            <person name="Bellgard M.I."/>
        </authorList>
    </citation>
    <scope>NUCLEOTIDE SEQUENCE</scope>
    <source>
        <tissue evidence="1">Shoot tissue taken approximately 20 cm above the soil surface</tissue>
    </source>
</reference>
<dbReference type="EMBL" id="GBRH01278170">
    <property type="protein sequence ID" value="JAD19725.1"/>
    <property type="molecule type" value="Transcribed_RNA"/>
</dbReference>